<evidence type="ECO:0000256" key="12">
    <source>
        <dbReference type="ARBA" id="ARBA00080465"/>
    </source>
</evidence>
<evidence type="ECO:0000256" key="3">
    <source>
        <dbReference type="ARBA" id="ARBA00012483"/>
    </source>
</evidence>
<evidence type="ECO:0000313" key="18">
    <source>
        <dbReference type="Proteomes" id="UP000664534"/>
    </source>
</evidence>
<dbReference type="GO" id="GO:0031578">
    <property type="term" value="P:mitotic spindle orientation checkpoint signaling"/>
    <property type="evidence" value="ECO:0007669"/>
    <property type="project" value="UniProtKB-ARBA"/>
</dbReference>
<feature type="compositionally biased region" description="Polar residues" evidence="14">
    <location>
        <begin position="1"/>
        <end position="21"/>
    </location>
</feature>
<sequence length="565" mass="61492">MPAASSSSLPTDNPAPSTLTPRSKIRGFTYLRSHTQSSFTNLPLSNTTQTTSRSRRSRLIRSISSPADPVPETSSRTINPTSNTVPTSAESEQNPDTPGLEQFPNAAPLDTLPGDQPEGMARNRAGSAPNGAHRTSESASSSLTGHPQDQMPTIRLLPHQDPRSNRPSLSFPATSRTLPHEDCVIRVGRYSERDINPNPPPHTPSSAPVGFKSKVVSRRHCEFWCSQGQWYIKDVKSSSGTFLNHIRLSQPSAESKPFPVHDGDVVQLGIDFRGGEEMIFRCVKIRVECNRAWQKTINNYNVKTHKQLRDLGKTASKKDSDTTSSHSSECSICLMSIAPCQSLFVAPCSHVWHYKCIRPILNDHKSWPQFLCPNCRAVTDLEADIEDPEDGNWEDENGTESSPEMVPVHDTNDMIPEHEDSAMGGEDDGLSNTTSRLLSVRNGSRSTPSVTTSSDPTNGANTAPSLLSRRGARRVSPPVSHAGDQSAPKSTSGAVQFLRPITPTRPLLGADDFNESALRTPTTDMLIHDGPMTPTNNAGPFVFDGSAGRRVDNGLSEHANNMSHA</sequence>
<evidence type="ECO:0000259" key="16">
    <source>
        <dbReference type="PROSITE" id="PS50089"/>
    </source>
</evidence>
<keyword evidence="10" id="KW-0131">Cell cycle</keyword>
<proteinExistence type="inferred from homology"/>
<evidence type="ECO:0000256" key="6">
    <source>
        <dbReference type="ARBA" id="ARBA00022723"/>
    </source>
</evidence>
<dbReference type="InterPro" id="IPR013083">
    <property type="entry name" value="Znf_RING/FYVE/PHD"/>
</dbReference>
<dbReference type="PROSITE" id="PS50089">
    <property type="entry name" value="ZF_RING_2"/>
    <property type="match status" value="1"/>
</dbReference>
<dbReference type="Pfam" id="PF00498">
    <property type="entry name" value="FHA"/>
    <property type="match status" value="1"/>
</dbReference>
<evidence type="ECO:0000256" key="5">
    <source>
        <dbReference type="ARBA" id="ARBA00022679"/>
    </source>
</evidence>
<dbReference type="GO" id="GO:0000151">
    <property type="term" value="C:ubiquitin ligase complex"/>
    <property type="evidence" value="ECO:0007669"/>
    <property type="project" value="TreeGrafter"/>
</dbReference>
<evidence type="ECO:0000256" key="11">
    <source>
        <dbReference type="ARBA" id="ARBA00061209"/>
    </source>
</evidence>
<dbReference type="GO" id="GO:0005829">
    <property type="term" value="C:cytosol"/>
    <property type="evidence" value="ECO:0007669"/>
    <property type="project" value="TreeGrafter"/>
</dbReference>
<dbReference type="GO" id="GO:0008270">
    <property type="term" value="F:zinc ion binding"/>
    <property type="evidence" value="ECO:0007669"/>
    <property type="project" value="UniProtKB-KW"/>
</dbReference>
<dbReference type="Proteomes" id="UP000664534">
    <property type="component" value="Unassembled WGS sequence"/>
</dbReference>
<dbReference type="GO" id="GO:0090337">
    <property type="term" value="P:regulation of formin-nucleated actin cable assembly"/>
    <property type="evidence" value="ECO:0007669"/>
    <property type="project" value="UniProtKB-ARBA"/>
</dbReference>
<feature type="compositionally biased region" description="Polar residues" evidence="14">
    <location>
        <begin position="430"/>
        <end position="443"/>
    </location>
</feature>
<dbReference type="FunFam" id="2.60.200.20:FF:000030">
    <property type="entry name" value="FHA domain-containing protein"/>
    <property type="match status" value="1"/>
</dbReference>
<dbReference type="EC" id="2.3.2.27" evidence="3"/>
<evidence type="ECO:0000256" key="7">
    <source>
        <dbReference type="ARBA" id="ARBA00022771"/>
    </source>
</evidence>
<dbReference type="SUPFAM" id="SSF49879">
    <property type="entry name" value="SMAD/FHA domain"/>
    <property type="match status" value="1"/>
</dbReference>
<evidence type="ECO:0000256" key="1">
    <source>
        <dbReference type="ARBA" id="ARBA00000900"/>
    </source>
</evidence>
<feature type="compositionally biased region" description="Polar residues" evidence="14">
    <location>
        <begin position="137"/>
        <end position="151"/>
    </location>
</feature>
<dbReference type="GO" id="GO:0000921">
    <property type="term" value="P:septin ring assembly"/>
    <property type="evidence" value="ECO:0007669"/>
    <property type="project" value="UniProtKB-ARBA"/>
</dbReference>
<dbReference type="InterPro" id="IPR001841">
    <property type="entry name" value="Znf_RING"/>
</dbReference>
<reference evidence="17" key="1">
    <citation type="submission" date="2021-03" db="EMBL/GenBank/DDBJ databases">
        <authorList>
            <person name="Tagirdzhanova G."/>
        </authorList>
    </citation>
    <scope>NUCLEOTIDE SEQUENCE</scope>
</reference>
<dbReference type="AlphaFoldDB" id="A0A8H3ENH6"/>
<dbReference type="OrthoDB" id="687730at2759"/>
<dbReference type="Gene3D" id="2.60.200.20">
    <property type="match status" value="1"/>
</dbReference>
<dbReference type="GO" id="GO:0097271">
    <property type="term" value="P:protein localization to bud neck"/>
    <property type="evidence" value="ECO:0007669"/>
    <property type="project" value="UniProtKB-ARBA"/>
</dbReference>
<feature type="compositionally biased region" description="Polar residues" evidence="14">
    <location>
        <begin position="32"/>
        <end position="51"/>
    </location>
</feature>
<comment type="similarity">
    <text evidence="11">Belongs to the DMA1 family.</text>
</comment>
<gene>
    <name evidence="17" type="ORF">IMSHALPRED_006684</name>
</gene>
<dbReference type="FunFam" id="3.30.40.10:FF:000426">
    <property type="entry name" value="DMA1p Ubiquitin-protein ligase (E3)"/>
    <property type="match status" value="1"/>
</dbReference>
<feature type="compositionally biased region" description="Basic and acidic residues" evidence="14">
    <location>
        <begin position="410"/>
        <end position="421"/>
    </location>
</feature>
<feature type="region of interest" description="Disordered" evidence="14">
    <location>
        <begin position="1"/>
        <end position="175"/>
    </location>
</feature>
<evidence type="ECO:0000256" key="10">
    <source>
        <dbReference type="ARBA" id="ARBA00023306"/>
    </source>
</evidence>
<feature type="compositionally biased region" description="Polar residues" evidence="14">
    <location>
        <begin position="165"/>
        <end position="175"/>
    </location>
</feature>
<keyword evidence="5" id="KW-0808">Transferase</keyword>
<dbReference type="EMBL" id="CAJPDT010000004">
    <property type="protein sequence ID" value="CAF9908474.1"/>
    <property type="molecule type" value="Genomic_DNA"/>
</dbReference>
<dbReference type="GO" id="GO:0032153">
    <property type="term" value="C:cell division site"/>
    <property type="evidence" value="ECO:0007669"/>
    <property type="project" value="TreeGrafter"/>
</dbReference>
<dbReference type="InterPro" id="IPR000253">
    <property type="entry name" value="FHA_dom"/>
</dbReference>
<keyword evidence="9" id="KW-0862">Zinc</keyword>
<name>A0A8H3ENH6_9LECA</name>
<evidence type="ECO:0000256" key="14">
    <source>
        <dbReference type="SAM" id="MobiDB-lite"/>
    </source>
</evidence>
<organism evidence="17 18">
    <name type="scientific">Imshaugia aleurites</name>
    <dbReference type="NCBI Taxonomy" id="172621"/>
    <lineage>
        <taxon>Eukaryota</taxon>
        <taxon>Fungi</taxon>
        <taxon>Dikarya</taxon>
        <taxon>Ascomycota</taxon>
        <taxon>Pezizomycotina</taxon>
        <taxon>Lecanoromycetes</taxon>
        <taxon>OSLEUM clade</taxon>
        <taxon>Lecanoromycetidae</taxon>
        <taxon>Lecanorales</taxon>
        <taxon>Lecanorineae</taxon>
        <taxon>Parmeliaceae</taxon>
        <taxon>Imshaugia</taxon>
    </lineage>
</organism>
<dbReference type="GO" id="GO:0000132">
    <property type="term" value="P:establishment of mitotic spindle orientation"/>
    <property type="evidence" value="ECO:0007669"/>
    <property type="project" value="UniProtKB-ARBA"/>
</dbReference>
<feature type="region of interest" description="Disordered" evidence="14">
    <location>
        <begin position="383"/>
        <end position="495"/>
    </location>
</feature>
<evidence type="ECO:0000259" key="15">
    <source>
        <dbReference type="PROSITE" id="PS50006"/>
    </source>
</evidence>
<comment type="catalytic activity">
    <reaction evidence="1">
        <text>S-ubiquitinyl-[E2 ubiquitin-conjugating enzyme]-L-cysteine + [acceptor protein]-L-lysine = [E2 ubiquitin-conjugating enzyme]-L-cysteine + N(6)-ubiquitinyl-[acceptor protein]-L-lysine.</text>
        <dbReference type="EC" id="2.3.2.27"/>
    </reaction>
</comment>
<dbReference type="GO" id="GO:0051865">
    <property type="term" value="P:protein autoubiquitination"/>
    <property type="evidence" value="ECO:0007669"/>
    <property type="project" value="UniProtKB-ARBA"/>
</dbReference>
<keyword evidence="6" id="KW-0479">Metal-binding</keyword>
<keyword evidence="4" id="KW-0963">Cytoplasm</keyword>
<dbReference type="SUPFAM" id="SSF57850">
    <property type="entry name" value="RING/U-box"/>
    <property type="match status" value="1"/>
</dbReference>
<dbReference type="Pfam" id="PF17123">
    <property type="entry name" value="zf-RING_11"/>
    <property type="match status" value="1"/>
</dbReference>
<dbReference type="PROSITE" id="PS50006">
    <property type="entry name" value="FHA_DOMAIN"/>
    <property type="match status" value="1"/>
</dbReference>
<comment type="caution">
    <text evidence="17">The sequence shown here is derived from an EMBL/GenBank/DDBJ whole genome shotgun (WGS) entry which is preliminary data.</text>
</comment>
<evidence type="ECO:0000256" key="8">
    <source>
        <dbReference type="ARBA" id="ARBA00022786"/>
    </source>
</evidence>
<dbReference type="PANTHER" id="PTHR15067">
    <property type="entry name" value="E3 UBIQUITIN-PROTEIN LIGASE RNF8"/>
    <property type="match status" value="1"/>
</dbReference>
<dbReference type="PANTHER" id="PTHR15067:SF7">
    <property type="entry name" value="E3 UBIQUITIN-PROTEIN LIGASE DMA1-RELATED"/>
    <property type="match status" value="1"/>
</dbReference>
<evidence type="ECO:0000313" key="17">
    <source>
        <dbReference type="EMBL" id="CAF9908474.1"/>
    </source>
</evidence>
<dbReference type="SMART" id="SM00240">
    <property type="entry name" value="FHA"/>
    <property type="match status" value="1"/>
</dbReference>
<feature type="domain" description="RING-type" evidence="16">
    <location>
        <begin position="330"/>
        <end position="376"/>
    </location>
</feature>
<keyword evidence="8" id="KW-0833">Ubl conjugation pathway</keyword>
<feature type="domain" description="FHA" evidence="15">
    <location>
        <begin position="185"/>
        <end position="248"/>
    </location>
</feature>
<feature type="compositionally biased region" description="Acidic residues" evidence="14">
    <location>
        <begin position="383"/>
        <end position="398"/>
    </location>
</feature>
<feature type="compositionally biased region" description="Low complexity" evidence="14">
    <location>
        <begin position="444"/>
        <end position="457"/>
    </location>
</feature>
<dbReference type="InterPro" id="IPR008984">
    <property type="entry name" value="SMAD_FHA_dom_sf"/>
</dbReference>
<dbReference type="Gene3D" id="3.30.40.10">
    <property type="entry name" value="Zinc/RING finger domain, C3HC4 (zinc finger)"/>
    <property type="match status" value="1"/>
</dbReference>
<dbReference type="GO" id="GO:0006511">
    <property type="term" value="P:ubiquitin-dependent protein catabolic process"/>
    <property type="evidence" value="ECO:0007669"/>
    <property type="project" value="TreeGrafter"/>
</dbReference>
<comment type="subcellular location">
    <subcellularLocation>
        <location evidence="2">Cytoplasm</location>
    </subcellularLocation>
</comment>
<keyword evidence="7 13" id="KW-0863">Zinc-finger</keyword>
<protein>
    <recommendedName>
        <fullName evidence="3">RING-type E3 ubiquitin transferase</fullName>
        <ecNumber evidence="3">2.3.2.27</ecNumber>
    </recommendedName>
    <alternativeName>
        <fullName evidence="12">Checkpoint forkhead associated with RING domains-containing protein 1</fullName>
    </alternativeName>
</protein>
<feature type="compositionally biased region" description="Polar residues" evidence="14">
    <location>
        <begin position="72"/>
        <end position="96"/>
    </location>
</feature>
<evidence type="ECO:0000256" key="13">
    <source>
        <dbReference type="PROSITE-ProRule" id="PRU00175"/>
    </source>
</evidence>
<evidence type="ECO:0000256" key="2">
    <source>
        <dbReference type="ARBA" id="ARBA00004496"/>
    </source>
</evidence>
<dbReference type="SMART" id="SM00184">
    <property type="entry name" value="RING"/>
    <property type="match status" value="1"/>
</dbReference>
<accession>A0A8H3ENH6</accession>
<dbReference type="GO" id="GO:0061630">
    <property type="term" value="F:ubiquitin protein ligase activity"/>
    <property type="evidence" value="ECO:0007669"/>
    <property type="project" value="UniProtKB-EC"/>
</dbReference>
<keyword evidence="18" id="KW-1185">Reference proteome</keyword>
<evidence type="ECO:0000256" key="4">
    <source>
        <dbReference type="ARBA" id="ARBA00022490"/>
    </source>
</evidence>
<evidence type="ECO:0000256" key="9">
    <source>
        <dbReference type="ARBA" id="ARBA00022833"/>
    </source>
</evidence>